<sequence length="89" mass="10351">MSWEKVAEEFNARNSNGTREIPALKNAFTNYNKKARRARCDSNNDIIKTGERHYGEMPSYSACQLVSILEEQSQPYAYIYKDGVFYHCM</sequence>
<evidence type="ECO:0000313" key="8">
    <source>
        <dbReference type="Proteomes" id="UP001516400"/>
    </source>
</evidence>
<organism evidence="7 8">
    <name type="scientific">Cryptolaemus montrouzieri</name>
    <dbReference type="NCBI Taxonomy" id="559131"/>
    <lineage>
        <taxon>Eukaryota</taxon>
        <taxon>Metazoa</taxon>
        <taxon>Ecdysozoa</taxon>
        <taxon>Arthropoda</taxon>
        <taxon>Hexapoda</taxon>
        <taxon>Insecta</taxon>
        <taxon>Pterygota</taxon>
        <taxon>Neoptera</taxon>
        <taxon>Endopterygota</taxon>
        <taxon>Coleoptera</taxon>
        <taxon>Polyphaga</taxon>
        <taxon>Cucujiformia</taxon>
        <taxon>Coccinelloidea</taxon>
        <taxon>Coccinellidae</taxon>
        <taxon>Scymninae</taxon>
        <taxon>Scymnini</taxon>
        <taxon>Cryptolaemus</taxon>
    </lineage>
</organism>
<dbReference type="EMBL" id="JABFTP020000024">
    <property type="protein sequence ID" value="KAL3270387.1"/>
    <property type="molecule type" value="Genomic_DNA"/>
</dbReference>
<comment type="caution">
    <text evidence="7">The sequence shown here is derived from an EMBL/GenBank/DDBJ whole genome shotgun (WGS) entry which is preliminary data.</text>
</comment>
<dbReference type="AlphaFoldDB" id="A0ABD2MW91"/>
<dbReference type="Pfam" id="PF13873">
    <property type="entry name" value="Myb_DNA-bind_5"/>
    <property type="match status" value="1"/>
</dbReference>
<gene>
    <name evidence="7" type="ORF">HHI36_023968</name>
</gene>
<evidence type="ECO:0000256" key="1">
    <source>
        <dbReference type="ARBA" id="ARBA00011764"/>
    </source>
</evidence>
<keyword evidence="8" id="KW-1185">Reference proteome</keyword>
<reference evidence="7 8" key="1">
    <citation type="journal article" date="2021" name="BMC Biol.">
        <title>Horizontally acquired antibacterial genes associated with adaptive radiation of ladybird beetles.</title>
        <authorList>
            <person name="Li H.S."/>
            <person name="Tang X.F."/>
            <person name="Huang Y.H."/>
            <person name="Xu Z.Y."/>
            <person name="Chen M.L."/>
            <person name="Du X.Y."/>
            <person name="Qiu B.Y."/>
            <person name="Chen P.T."/>
            <person name="Zhang W."/>
            <person name="Slipinski A."/>
            <person name="Escalona H.E."/>
            <person name="Waterhouse R.M."/>
            <person name="Zwick A."/>
            <person name="Pang H."/>
        </authorList>
    </citation>
    <scope>NUCLEOTIDE SEQUENCE [LARGE SCALE GENOMIC DNA]</scope>
    <source>
        <strain evidence="7">SYSU2018</strain>
    </source>
</reference>
<name>A0ABD2MW91_9CUCU</name>
<comment type="subunit">
    <text evidence="1">Self-associates forming complexes of several hundred monomers.</text>
</comment>
<keyword evidence="4" id="KW-0804">Transcription</keyword>
<evidence type="ECO:0000256" key="5">
    <source>
        <dbReference type="ARBA" id="ARBA00025466"/>
    </source>
</evidence>
<evidence type="ECO:0000313" key="7">
    <source>
        <dbReference type="EMBL" id="KAL3270387.1"/>
    </source>
</evidence>
<evidence type="ECO:0000256" key="4">
    <source>
        <dbReference type="ARBA" id="ARBA00023163"/>
    </source>
</evidence>
<feature type="domain" description="Myb/SANT-like DNA-binding" evidence="6">
    <location>
        <begin position="3"/>
        <end position="40"/>
    </location>
</feature>
<comment type="function">
    <text evidence="5">Involved in transvection phenomena (= synapsis-dependent gene expression), where the synaptic pairing of chromosomes carrying genes with which zeste interacts influences the expression of these genes. Zeste binds to DNA and stimulates transcription from a nearby promoter.</text>
</comment>
<protein>
    <recommendedName>
        <fullName evidence="2">Regulatory protein zeste</fullName>
    </recommendedName>
</protein>
<evidence type="ECO:0000256" key="3">
    <source>
        <dbReference type="ARBA" id="ARBA00023015"/>
    </source>
</evidence>
<dbReference type="InterPro" id="IPR028002">
    <property type="entry name" value="Myb_DNA-bind_5"/>
</dbReference>
<evidence type="ECO:0000256" key="2">
    <source>
        <dbReference type="ARBA" id="ARBA00016807"/>
    </source>
</evidence>
<dbReference type="Proteomes" id="UP001516400">
    <property type="component" value="Unassembled WGS sequence"/>
</dbReference>
<proteinExistence type="predicted"/>
<evidence type="ECO:0000259" key="6">
    <source>
        <dbReference type="Pfam" id="PF13873"/>
    </source>
</evidence>
<keyword evidence="3" id="KW-0805">Transcription regulation</keyword>
<accession>A0ABD2MW91</accession>